<evidence type="ECO:0000256" key="1">
    <source>
        <dbReference type="ARBA" id="ARBA00004240"/>
    </source>
</evidence>
<name>A0A165AJB2_9AGAM</name>
<comment type="subcellular location">
    <subcellularLocation>
        <location evidence="1">Endoplasmic reticulum</location>
    </subcellularLocation>
</comment>
<evidence type="ECO:0000313" key="5">
    <source>
        <dbReference type="EMBL" id="KZS99096.1"/>
    </source>
</evidence>
<protein>
    <submittedName>
        <fullName evidence="5">NAD(P)-binding protein</fullName>
    </submittedName>
</protein>
<dbReference type="PANTHER" id="PTHR43899">
    <property type="entry name" value="RH59310P"/>
    <property type="match status" value="1"/>
</dbReference>
<evidence type="ECO:0000313" key="6">
    <source>
        <dbReference type="Proteomes" id="UP000076722"/>
    </source>
</evidence>
<dbReference type="GO" id="GO:0005783">
    <property type="term" value="C:endoplasmic reticulum"/>
    <property type="evidence" value="ECO:0007669"/>
    <property type="project" value="UniProtKB-SubCell"/>
</dbReference>
<sequence length="276" mass="30297">MLWRLFHKSAIHKYCHGEKPWAVVTGSTDGIGKELARVLLESNFNVLLHGRSEEKLNKLSQAFKLEFPHLDLAVVVADASKPDTFANIVEALQGKHVTVFINNVPYSEQAMNIFADDSAAQVQRGLDMGVQFVTKLTHGVLPILIKNGPSLLINNGSLVAAIPGPYLAVYASSKAYLKTFTNCLAIESKRYGQGVEVLYMDIHNVNSGGNKTPVSFTTPSSNDMAKAIIRAVGCGKTEVTPYWTHELMRWIFPLVPNSVLVDTIATTLETTIKKQT</sequence>
<keyword evidence="4" id="KW-0560">Oxidoreductase</keyword>
<dbReference type="PRINTS" id="PR00081">
    <property type="entry name" value="GDHRDH"/>
</dbReference>
<keyword evidence="6" id="KW-1185">Reference proteome</keyword>
<dbReference type="InterPro" id="IPR002347">
    <property type="entry name" value="SDR_fam"/>
</dbReference>
<dbReference type="Gene3D" id="3.40.50.720">
    <property type="entry name" value="NAD(P)-binding Rossmann-like Domain"/>
    <property type="match status" value="1"/>
</dbReference>
<gene>
    <name evidence="5" type="ORF">SISNIDRAFT_447939</name>
</gene>
<keyword evidence="3" id="KW-0521">NADP</keyword>
<dbReference type="AlphaFoldDB" id="A0A165AJB2"/>
<dbReference type="InterPro" id="IPR051019">
    <property type="entry name" value="VLCFA-Steroid_DH"/>
</dbReference>
<evidence type="ECO:0000256" key="3">
    <source>
        <dbReference type="ARBA" id="ARBA00022857"/>
    </source>
</evidence>
<comment type="similarity">
    <text evidence="2">Belongs to the short-chain dehydrogenases/reductases (SDR) family.</text>
</comment>
<evidence type="ECO:0000256" key="4">
    <source>
        <dbReference type="ARBA" id="ARBA00023002"/>
    </source>
</evidence>
<dbReference type="Proteomes" id="UP000076722">
    <property type="component" value="Unassembled WGS sequence"/>
</dbReference>
<dbReference type="SUPFAM" id="SSF51735">
    <property type="entry name" value="NAD(P)-binding Rossmann-fold domains"/>
    <property type="match status" value="1"/>
</dbReference>
<dbReference type="PIRSF" id="PIRSF000126">
    <property type="entry name" value="11-beta-HSD1"/>
    <property type="match status" value="1"/>
</dbReference>
<reference evidence="5 6" key="1">
    <citation type="journal article" date="2016" name="Mol. Biol. Evol.">
        <title>Comparative Genomics of Early-Diverging Mushroom-Forming Fungi Provides Insights into the Origins of Lignocellulose Decay Capabilities.</title>
        <authorList>
            <person name="Nagy L.G."/>
            <person name="Riley R."/>
            <person name="Tritt A."/>
            <person name="Adam C."/>
            <person name="Daum C."/>
            <person name="Floudas D."/>
            <person name="Sun H."/>
            <person name="Yadav J.S."/>
            <person name="Pangilinan J."/>
            <person name="Larsson K.H."/>
            <person name="Matsuura K."/>
            <person name="Barry K."/>
            <person name="Labutti K."/>
            <person name="Kuo R."/>
            <person name="Ohm R.A."/>
            <person name="Bhattacharya S.S."/>
            <person name="Shirouzu T."/>
            <person name="Yoshinaga Y."/>
            <person name="Martin F.M."/>
            <person name="Grigoriev I.V."/>
            <person name="Hibbett D.S."/>
        </authorList>
    </citation>
    <scope>NUCLEOTIDE SEQUENCE [LARGE SCALE GENOMIC DNA]</scope>
    <source>
        <strain evidence="5 6">HHB9708</strain>
    </source>
</reference>
<evidence type="ECO:0000256" key="2">
    <source>
        <dbReference type="ARBA" id="ARBA00006484"/>
    </source>
</evidence>
<dbReference type="PROSITE" id="PS00061">
    <property type="entry name" value="ADH_SHORT"/>
    <property type="match status" value="1"/>
</dbReference>
<accession>A0A165AJB2</accession>
<dbReference type="Pfam" id="PF00106">
    <property type="entry name" value="adh_short"/>
    <property type="match status" value="1"/>
</dbReference>
<dbReference type="InterPro" id="IPR036291">
    <property type="entry name" value="NAD(P)-bd_dom_sf"/>
</dbReference>
<dbReference type="GO" id="GO:0016491">
    <property type="term" value="F:oxidoreductase activity"/>
    <property type="evidence" value="ECO:0007669"/>
    <property type="project" value="UniProtKB-KW"/>
</dbReference>
<dbReference type="PANTHER" id="PTHR43899:SF13">
    <property type="entry name" value="RH59310P"/>
    <property type="match status" value="1"/>
</dbReference>
<dbReference type="OrthoDB" id="47007at2759"/>
<proteinExistence type="inferred from homology"/>
<dbReference type="InterPro" id="IPR020904">
    <property type="entry name" value="Sc_DH/Rdtase_CS"/>
</dbReference>
<organism evidence="5 6">
    <name type="scientific">Sistotremastrum niveocremeum HHB9708</name>
    <dbReference type="NCBI Taxonomy" id="1314777"/>
    <lineage>
        <taxon>Eukaryota</taxon>
        <taxon>Fungi</taxon>
        <taxon>Dikarya</taxon>
        <taxon>Basidiomycota</taxon>
        <taxon>Agaricomycotina</taxon>
        <taxon>Agaricomycetes</taxon>
        <taxon>Sistotremastrales</taxon>
        <taxon>Sistotremastraceae</taxon>
        <taxon>Sertulicium</taxon>
        <taxon>Sertulicium niveocremeum</taxon>
    </lineage>
</organism>
<dbReference type="EMBL" id="KV419394">
    <property type="protein sequence ID" value="KZS99096.1"/>
    <property type="molecule type" value="Genomic_DNA"/>
</dbReference>
<dbReference type="STRING" id="1314777.A0A165AJB2"/>